<dbReference type="RefSeq" id="WP_062964082.1">
    <property type="nucleotide sequence ID" value="NZ_JAJFOE010000001.1"/>
</dbReference>
<dbReference type="Proteomes" id="UP000255082">
    <property type="component" value="Unassembled WGS sequence"/>
</dbReference>
<reference evidence="1 2" key="1">
    <citation type="submission" date="2018-06" db="EMBL/GenBank/DDBJ databases">
        <authorList>
            <consortium name="Pathogen Informatics"/>
            <person name="Doyle S."/>
        </authorList>
    </citation>
    <scope>NUCLEOTIDE SEQUENCE [LARGE SCALE GENOMIC DNA]</scope>
    <source>
        <strain evidence="1 2">NCTC13184</strain>
    </source>
</reference>
<accession>A0A378WZ81</accession>
<dbReference type="EMBL" id="UGRU01000001">
    <property type="protein sequence ID" value="SUA46192.1"/>
    <property type="molecule type" value="Genomic_DNA"/>
</dbReference>
<protein>
    <submittedName>
        <fullName evidence="1">Uncharacterized protein</fullName>
    </submittedName>
</protein>
<name>A0A378WZ81_9NOCA</name>
<evidence type="ECO:0000313" key="2">
    <source>
        <dbReference type="Proteomes" id="UP000255082"/>
    </source>
</evidence>
<organism evidence="1 2">
    <name type="scientific">Nocardia africana</name>
    <dbReference type="NCBI Taxonomy" id="134964"/>
    <lineage>
        <taxon>Bacteria</taxon>
        <taxon>Bacillati</taxon>
        <taxon>Actinomycetota</taxon>
        <taxon>Actinomycetes</taxon>
        <taxon>Mycobacteriales</taxon>
        <taxon>Nocardiaceae</taxon>
        <taxon>Nocardia</taxon>
    </lineage>
</organism>
<sequence>MPGAAELPVGVIGCGMSGPLNQHAGGGIPFLVIEKNRAQPLFRLIGQWRSIRAPDPDEYEID</sequence>
<gene>
    <name evidence="1" type="ORF">NCTC13184_04717</name>
</gene>
<dbReference type="AlphaFoldDB" id="A0A378WZ81"/>
<evidence type="ECO:0000313" key="1">
    <source>
        <dbReference type="EMBL" id="SUA46192.1"/>
    </source>
</evidence>
<proteinExistence type="predicted"/>